<dbReference type="PANTHER" id="PTHR46382:SF1">
    <property type="entry name" value="PHOSPHATIDATE CYTIDYLYLTRANSFERASE"/>
    <property type="match status" value="1"/>
</dbReference>
<name>A0A063YAQ5_9BACT</name>
<keyword evidence="17" id="KW-1208">Phospholipid metabolism</keyword>
<sequence length="314" mass="36578">MQNLKKRLKSVAFMLLVTIPIVLVTYFLNNQYGKIIGAVSYLILSLYAVYETIQHNKQNLITNFTITSLTLVIWFLPQSIYQTDEFIFSTKRYVISEIIEISRTALLYNQDVLFSLLIPILIISVFVFLLMISDFRKYETKNKFLLNYLITIFSTIFIPFFFKLLYIFNVTFIYGFLTFLLIPMSVDTTGYFGGMLLGRKIIKRNFCKISPKKTWEGAIVSYIFGALLSLFLLYSGQMFNVSKILFFTNWKQILIAVLLLPIISIIGDLFFSWIKRKYEIKDFSNLMPGHGGVMDRFDSISFVSVSIFMILFIK</sequence>
<keyword evidence="9" id="KW-0444">Lipid biosynthesis</keyword>
<dbReference type="STRING" id="29559.NPL3_02970"/>
<protein>
    <recommendedName>
        <fullName evidence="7">Phosphatidate cytidylyltransferase</fullName>
        <ecNumber evidence="6">2.7.7.41</ecNumber>
    </recommendedName>
    <alternativeName>
        <fullName evidence="20">CDP-DAG synthase</fullName>
    </alternativeName>
    <alternativeName>
        <fullName evidence="22">CDP-DG synthase</fullName>
    </alternativeName>
    <alternativeName>
        <fullName evidence="18">CDP-diacylglycerol synthase</fullName>
    </alternativeName>
    <alternativeName>
        <fullName evidence="21">CDP-diglyceride pyrophosphorylase</fullName>
    </alternativeName>
    <alternativeName>
        <fullName evidence="23">CDP-diglyceride synthase</fullName>
    </alternativeName>
    <alternativeName>
        <fullName evidence="19">CTP:phosphatidate cytidylyltransferase</fullName>
    </alternativeName>
</protein>
<evidence type="ECO:0000313" key="25">
    <source>
        <dbReference type="Proteomes" id="UP000294882"/>
    </source>
</evidence>
<accession>A0A063YAQ5</accession>
<keyword evidence="16" id="KW-0594">Phospholipid biosynthesis</keyword>
<evidence type="ECO:0000256" key="9">
    <source>
        <dbReference type="ARBA" id="ARBA00022516"/>
    </source>
</evidence>
<keyword evidence="10 24" id="KW-0808">Transferase</keyword>
<evidence type="ECO:0000256" key="10">
    <source>
        <dbReference type="ARBA" id="ARBA00022679"/>
    </source>
</evidence>
<evidence type="ECO:0000256" key="18">
    <source>
        <dbReference type="ARBA" id="ARBA00029893"/>
    </source>
</evidence>
<keyword evidence="12 24" id="KW-0548">Nucleotidyltransferase</keyword>
<keyword evidence="8" id="KW-1003">Cell membrane</keyword>
<evidence type="ECO:0000256" key="20">
    <source>
        <dbReference type="ARBA" id="ARBA00032253"/>
    </source>
</evidence>
<proteinExistence type="inferred from homology"/>
<evidence type="ECO:0000256" key="8">
    <source>
        <dbReference type="ARBA" id="ARBA00022475"/>
    </source>
</evidence>
<evidence type="ECO:0000256" key="5">
    <source>
        <dbReference type="ARBA" id="ARBA00010185"/>
    </source>
</evidence>
<reference evidence="24 25" key="1">
    <citation type="submission" date="2019-03" db="EMBL/GenBank/DDBJ databases">
        <title>Genomic Encyclopedia of Archaeal and Bacterial Type Strains, Phase II (KMG-II): from individual species to whole genera.</title>
        <authorList>
            <person name="Goeker M."/>
        </authorList>
    </citation>
    <scope>NUCLEOTIDE SEQUENCE [LARGE SCALE GENOMIC DNA]</scope>
    <source>
        <strain evidence="24 25">ATCC 25591</strain>
    </source>
</reference>
<organism evidence="24 25">
    <name type="scientific">Metamycoplasma hyosynoviae</name>
    <dbReference type="NCBI Taxonomy" id="29559"/>
    <lineage>
        <taxon>Bacteria</taxon>
        <taxon>Bacillati</taxon>
        <taxon>Mycoplasmatota</taxon>
        <taxon>Mycoplasmoidales</taxon>
        <taxon>Metamycoplasmataceae</taxon>
        <taxon>Metamycoplasma</taxon>
    </lineage>
</organism>
<dbReference type="Proteomes" id="UP000294882">
    <property type="component" value="Unassembled WGS sequence"/>
</dbReference>
<dbReference type="EC" id="2.7.7.41" evidence="6"/>
<keyword evidence="15" id="KW-0472">Membrane</keyword>
<evidence type="ECO:0000256" key="6">
    <source>
        <dbReference type="ARBA" id="ARBA00012487"/>
    </source>
</evidence>
<evidence type="ECO:0000256" key="21">
    <source>
        <dbReference type="ARBA" id="ARBA00032396"/>
    </source>
</evidence>
<evidence type="ECO:0000256" key="3">
    <source>
        <dbReference type="ARBA" id="ARBA00005119"/>
    </source>
</evidence>
<comment type="subcellular location">
    <subcellularLocation>
        <location evidence="2">Cell membrane</location>
        <topology evidence="2">Multi-pass membrane protein</topology>
    </subcellularLocation>
</comment>
<evidence type="ECO:0000256" key="1">
    <source>
        <dbReference type="ARBA" id="ARBA00001698"/>
    </source>
</evidence>
<comment type="pathway">
    <text evidence="4">Lipid metabolism.</text>
</comment>
<evidence type="ECO:0000256" key="23">
    <source>
        <dbReference type="ARBA" id="ARBA00033406"/>
    </source>
</evidence>
<evidence type="ECO:0000256" key="16">
    <source>
        <dbReference type="ARBA" id="ARBA00023209"/>
    </source>
</evidence>
<comment type="catalytic activity">
    <reaction evidence="1">
        <text>a 1,2-diacyl-sn-glycero-3-phosphate + CTP + H(+) = a CDP-1,2-diacyl-sn-glycerol + diphosphate</text>
        <dbReference type="Rhea" id="RHEA:16229"/>
        <dbReference type="ChEBI" id="CHEBI:15378"/>
        <dbReference type="ChEBI" id="CHEBI:33019"/>
        <dbReference type="ChEBI" id="CHEBI:37563"/>
        <dbReference type="ChEBI" id="CHEBI:58332"/>
        <dbReference type="ChEBI" id="CHEBI:58608"/>
        <dbReference type="EC" id="2.7.7.41"/>
    </reaction>
</comment>
<evidence type="ECO:0000256" key="17">
    <source>
        <dbReference type="ARBA" id="ARBA00023264"/>
    </source>
</evidence>
<evidence type="ECO:0000256" key="13">
    <source>
        <dbReference type="ARBA" id="ARBA00022989"/>
    </source>
</evidence>
<evidence type="ECO:0000256" key="7">
    <source>
        <dbReference type="ARBA" id="ARBA00019373"/>
    </source>
</evidence>
<keyword evidence="14" id="KW-0443">Lipid metabolism</keyword>
<keyword evidence="11" id="KW-0812">Transmembrane</keyword>
<dbReference type="GO" id="GO:0016024">
    <property type="term" value="P:CDP-diacylglycerol biosynthetic process"/>
    <property type="evidence" value="ECO:0007669"/>
    <property type="project" value="TreeGrafter"/>
</dbReference>
<comment type="pathway">
    <text evidence="3">Phospholipid metabolism; CDP-diacylglycerol biosynthesis; CDP-diacylglycerol from sn-glycerol 3-phosphate: step 3/3.</text>
</comment>
<dbReference type="AlphaFoldDB" id="A0A063YAQ5"/>
<keyword evidence="13" id="KW-1133">Transmembrane helix</keyword>
<evidence type="ECO:0000256" key="12">
    <source>
        <dbReference type="ARBA" id="ARBA00022695"/>
    </source>
</evidence>
<evidence type="ECO:0000256" key="2">
    <source>
        <dbReference type="ARBA" id="ARBA00004651"/>
    </source>
</evidence>
<comment type="similarity">
    <text evidence="5">Belongs to the CDS family.</text>
</comment>
<gene>
    <name evidence="24" type="ORF">JN03_0532</name>
</gene>
<evidence type="ECO:0000256" key="15">
    <source>
        <dbReference type="ARBA" id="ARBA00023136"/>
    </source>
</evidence>
<dbReference type="Pfam" id="PF01148">
    <property type="entry name" value="CTP_transf_1"/>
    <property type="match status" value="1"/>
</dbReference>
<evidence type="ECO:0000256" key="22">
    <source>
        <dbReference type="ARBA" id="ARBA00032743"/>
    </source>
</evidence>
<comment type="caution">
    <text evidence="24">The sequence shown here is derived from an EMBL/GenBank/DDBJ whole genome shotgun (WGS) entry which is preliminary data.</text>
</comment>
<dbReference type="PANTHER" id="PTHR46382">
    <property type="entry name" value="PHOSPHATIDATE CYTIDYLYLTRANSFERASE"/>
    <property type="match status" value="1"/>
</dbReference>
<evidence type="ECO:0000256" key="19">
    <source>
        <dbReference type="ARBA" id="ARBA00031825"/>
    </source>
</evidence>
<evidence type="ECO:0000256" key="11">
    <source>
        <dbReference type="ARBA" id="ARBA00022692"/>
    </source>
</evidence>
<evidence type="ECO:0000256" key="14">
    <source>
        <dbReference type="ARBA" id="ARBA00023098"/>
    </source>
</evidence>
<dbReference type="EMBL" id="SOCH01000005">
    <property type="protein sequence ID" value="TDU96659.1"/>
    <property type="molecule type" value="Genomic_DNA"/>
</dbReference>
<dbReference type="GO" id="GO:0004605">
    <property type="term" value="F:phosphatidate cytidylyltransferase activity"/>
    <property type="evidence" value="ECO:0007669"/>
    <property type="project" value="UniProtKB-EC"/>
</dbReference>
<dbReference type="GO" id="GO:0005886">
    <property type="term" value="C:plasma membrane"/>
    <property type="evidence" value="ECO:0007669"/>
    <property type="project" value="UniProtKB-SubCell"/>
</dbReference>
<evidence type="ECO:0000313" key="24">
    <source>
        <dbReference type="EMBL" id="TDU96659.1"/>
    </source>
</evidence>
<evidence type="ECO:0000256" key="4">
    <source>
        <dbReference type="ARBA" id="ARBA00005189"/>
    </source>
</evidence>
<dbReference type="RefSeq" id="WP_036445527.1">
    <property type="nucleotide sequence ID" value="NZ_JFKG01000009.1"/>
</dbReference>